<proteinExistence type="predicted"/>
<feature type="region of interest" description="Disordered" evidence="1">
    <location>
        <begin position="283"/>
        <end position="305"/>
    </location>
</feature>
<feature type="compositionally biased region" description="Basic residues" evidence="1">
    <location>
        <begin position="288"/>
        <end position="300"/>
    </location>
</feature>
<evidence type="ECO:0000259" key="2">
    <source>
        <dbReference type="PROSITE" id="PS50888"/>
    </source>
</evidence>
<feature type="domain" description="BHLH" evidence="2">
    <location>
        <begin position="212"/>
        <end position="262"/>
    </location>
</feature>
<reference evidence="3" key="1">
    <citation type="submission" date="2025-08" db="UniProtKB">
        <authorList>
            <consortium name="Ensembl"/>
        </authorList>
    </citation>
    <scope>IDENTIFICATION</scope>
</reference>
<keyword evidence="4" id="KW-1185">Reference proteome</keyword>
<dbReference type="Ensembl" id="ENSPKIT00000039188.1">
    <property type="protein sequence ID" value="ENSPKIP00000014735.1"/>
    <property type="gene ID" value="ENSPKIG00000001698.1"/>
</dbReference>
<protein>
    <recommendedName>
        <fullName evidence="2">BHLH domain-containing protein</fullName>
    </recommendedName>
</protein>
<dbReference type="InterPro" id="IPR011598">
    <property type="entry name" value="bHLH_dom"/>
</dbReference>
<dbReference type="SMART" id="SM00353">
    <property type="entry name" value="HLH"/>
    <property type="match status" value="1"/>
</dbReference>
<dbReference type="AlphaFoldDB" id="A0A3B3RA06"/>
<evidence type="ECO:0000313" key="4">
    <source>
        <dbReference type="Proteomes" id="UP000261540"/>
    </source>
</evidence>
<accession>A0A3B3RA06</accession>
<dbReference type="Proteomes" id="UP000261540">
    <property type="component" value="Unplaced"/>
</dbReference>
<reference evidence="3" key="2">
    <citation type="submission" date="2025-09" db="UniProtKB">
        <authorList>
            <consortium name="Ensembl"/>
        </authorList>
    </citation>
    <scope>IDENTIFICATION</scope>
</reference>
<dbReference type="GeneTree" id="ENSGT00940000174871"/>
<evidence type="ECO:0000256" key="1">
    <source>
        <dbReference type="SAM" id="MobiDB-lite"/>
    </source>
</evidence>
<sequence length="643" mass="70579">MTRHFLQACGAFPRGLEMTACHEPQKYPASREGINVLLVGDSDSVTETSHLLWETLPSFGEVGLMQSVSLSDAPFVDLAAFQLYLFHLPSSNALAELGALLSIREKQRSDKTVCILIIPELGSDIQVGAADFVLTQPVTVEKMEKVLRGCRLVTERGQSDSRCSMTGLLEPSRQERPGPRRGEGASEHESSEGDDGGVPWRCDSSPVIESNMHALLHSQKEQRRRLQFKKCCIRLRELLPFIGQRLDIASILELTVSYVGYLQQRLPADFLQKVVKALEETKPSTWHKSTKAPRKRKHPLKEKSTVKLTSADEDFADDFIAAHVLGRHIRPRTETSLAPCPVMPRQLFIPPLDPNPTSAHGIMWQPTCPPFSNPMLMAEACDPPEYIYQPPSIFLPGTINPTFAPQLSLDPNSSHSGMLNQFASLPAVLDQNSSPLSRLDPACPSCPSLMMNKSFTVTAAPDELSNPTAVVTQPSPLLAAPESTAETSSFAPATSWMDLLTSQLVHEPSSHVLPSFSPLFGLSNAPPPLQNPNPGFQLSPSLISSQDQWTSSESPHCSAMAHPPRCFSQDSVLLDSAHGLQAQSLTSRPGMAHTSVEIPRMESHSEHHTSERYETGLIDANIYTDKDLTSVFEELVPASFDSY</sequence>
<name>A0A3B3RA06_9TELE</name>
<dbReference type="Pfam" id="PF00010">
    <property type="entry name" value="HLH"/>
    <property type="match status" value="1"/>
</dbReference>
<dbReference type="STRING" id="1676925.ENSPKIP00000014735"/>
<dbReference type="SUPFAM" id="SSF47459">
    <property type="entry name" value="HLH, helix-loop-helix DNA-binding domain"/>
    <property type="match status" value="1"/>
</dbReference>
<dbReference type="InterPro" id="IPR036638">
    <property type="entry name" value="HLH_DNA-bd_sf"/>
</dbReference>
<dbReference type="Gene3D" id="4.10.280.10">
    <property type="entry name" value="Helix-loop-helix DNA-binding domain"/>
    <property type="match status" value="1"/>
</dbReference>
<dbReference type="CDD" id="cd18908">
    <property type="entry name" value="bHLH_SOHLH1_2"/>
    <property type="match status" value="1"/>
</dbReference>
<feature type="compositionally biased region" description="Basic and acidic residues" evidence="1">
    <location>
        <begin position="172"/>
        <end position="191"/>
    </location>
</feature>
<organism evidence="3 4">
    <name type="scientific">Paramormyrops kingsleyae</name>
    <dbReference type="NCBI Taxonomy" id="1676925"/>
    <lineage>
        <taxon>Eukaryota</taxon>
        <taxon>Metazoa</taxon>
        <taxon>Chordata</taxon>
        <taxon>Craniata</taxon>
        <taxon>Vertebrata</taxon>
        <taxon>Euteleostomi</taxon>
        <taxon>Actinopterygii</taxon>
        <taxon>Neopterygii</taxon>
        <taxon>Teleostei</taxon>
        <taxon>Osteoglossocephala</taxon>
        <taxon>Osteoglossomorpha</taxon>
        <taxon>Osteoglossiformes</taxon>
        <taxon>Mormyridae</taxon>
        <taxon>Paramormyrops</taxon>
    </lineage>
</organism>
<dbReference type="PROSITE" id="PS50888">
    <property type="entry name" value="BHLH"/>
    <property type="match status" value="1"/>
</dbReference>
<evidence type="ECO:0000313" key="3">
    <source>
        <dbReference type="Ensembl" id="ENSPKIP00000014735.1"/>
    </source>
</evidence>
<dbReference type="GO" id="GO:0046983">
    <property type="term" value="F:protein dimerization activity"/>
    <property type="evidence" value="ECO:0007669"/>
    <property type="project" value="InterPro"/>
</dbReference>
<feature type="region of interest" description="Disordered" evidence="1">
    <location>
        <begin position="161"/>
        <end position="203"/>
    </location>
</feature>